<dbReference type="AlphaFoldDB" id="A0A0L0VKZ7"/>
<organism evidence="2 3">
    <name type="scientific">Puccinia striiformis f. sp. tritici PST-78</name>
    <dbReference type="NCBI Taxonomy" id="1165861"/>
    <lineage>
        <taxon>Eukaryota</taxon>
        <taxon>Fungi</taxon>
        <taxon>Dikarya</taxon>
        <taxon>Basidiomycota</taxon>
        <taxon>Pucciniomycotina</taxon>
        <taxon>Pucciniomycetes</taxon>
        <taxon>Pucciniales</taxon>
        <taxon>Pucciniaceae</taxon>
        <taxon>Puccinia</taxon>
    </lineage>
</organism>
<dbReference type="OrthoDB" id="2506968at2759"/>
<feature type="region of interest" description="Disordered" evidence="1">
    <location>
        <begin position="160"/>
        <end position="197"/>
    </location>
</feature>
<accession>A0A0L0VKZ7</accession>
<evidence type="ECO:0000313" key="3">
    <source>
        <dbReference type="Proteomes" id="UP000054564"/>
    </source>
</evidence>
<keyword evidence="3" id="KW-1185">Reference proteome</keyword>
<feature type="compositionally biased region" description="Low complexity" evidence="1">
    <location>
        <begin position="161"/>
        <end position="174"/>
    </location>
</feature>
<comment type="caution">
    <text evidence="2">The sequence shown here is derived from an EMBL/GenBank/DDBJ whole genome shotgun (WGS) entry which is preliminary data.</text>
</comment>
<evidence type="ECO:0000256" key="1">
    <source>
        <dbReference type="SAM" id="MobiDB-lite"/>
    </source>
</evidence>
<protein>
    <submittedName>
        <fullName evidence="2">Uncharacterized protein</fullName>
    </submittedName>
</protein>
<feature type="compositionally biased region" description="Low complexity" evidence="1">
    <location>
        <begin position="79"/>
        <end position="101"/>
    </location>
</feature>
<reference evidence="3" key="1">
    <citation type="submission" date="2014-03" db="EMBL/GenBank/DDBJ databases">
        <title>The Genome Sequence of Puccinia striiformis f. sp. tritici PST-78.</title>
        <authorList>
            <consortium name="The Broad Institute Genome Sequencing Platform"/>
            <person name="Cuomo C."/>
            <person name="Hulbert S."/>
            <person name="Chen X."/>
            <person name="Walker B."/>
            <person name="Young S.K."/>
            <person name="Zeng Q."/>
            <person name="Gargeya S."/>
            <person name="Fitzgerald M."/>
            <person name="Haas B."/>
            <person name="Abouelleil A."/>
            <person name="Alvarado L."/>
            <person name="Arachchi H.M."/>
            <person name="Berlin A.M."/>
            <person name="Chapman S.B."/>
            <person name="Goldberg J."/>
            <person name="Griggs A."/>
            <person name="Gujja S."/>
            <person name="Hansen M."/>
            <person name="Howarth C."/>
            <person name="Imamovic A."/>
            <person name="Larimer J."/>
            <person name="McCowan C."/>
            <person name="Montmayeur A."/>
            <person name="Murphy C."/>
            <person name="Neiman D."/>
            <person name="Pearson M."/>
            <person name="Priest M."/>
            <person name="Roberts A."/>
            <person name="Saif S."/>
            <person name="Shea T."/>
            <person name="Sisk P."/>
            <person name="Sykes S."/>
            <person name="Wortman J."/>
            <person name="Nusbaum C."/>
            <person name="Birren B."/>
        </authorList>
    </citation>
    <scope>NUCLEOTIDE SEQUENCE [LARGE SCALE GENOMIC DNA]</scope>
    <source>
        <strain evidence="3">race PST-78</strain>
    </source>
</reference>
<gene>
    <name evidence="2" type="ORF">PSTG_06796</name>
</gene>
<name>A0A0L0VKZ7_9BASI</name>
<evidence type="ECO:0000313" key="2">
    <source>
        <dbReference type="EMBL" id="KNE99943.1"/>
    </source>
</evidence>
<proteinExistence type="predicted"/>
<dbReference type="Proteomes" id="UP000054564">
    <property type="component" value="Unassembled WGS sequence"/>
</dbReference>
<feature type="compositionally biased region" description="Polar residues" evidence="1">
    <location>
        <begin position="175"/>
        <end position="193"/>
    </location>
</feature>
<feature type="region of interest" description="Disordered" evidence="1">
    <location>
        <begin position="50"/>
        <end position="109"/>
    </location>
</feature>
<dbReference type="EMBL" id="AJIL01000041">
    <property type="protein sequence ID" value="KNE99943.1"/>
    <property type="molecule type" value="Genomic_DNA"/>
</dbReference>
<sequence>MRMEKCQTVTNFDLNSLIEQNNLSEDSCLLVVDSKVHDLTLWLQDHLSSSAEHNSTPSDRSRTPPSPPPSPTLHQARLPSSPTPSSSTTATATTSNNNNTNDRPNPFDRHRFDQVLQTAKRDPVRAGHLLESIYEDHPFRSDGTSLQDWISEYRIGYFNPTSSSTTISSNTDQSPTESTSYTPIAGPSTTRNGTTRRSHLDRAYELVEINQQAVIDAQHGLGIANLSLAQAYSQLVHAQKIKDYLVRQAAEGCKPHYGPWDTHQSP</sequence>